<dbReference type="Gene3D" id="3.40.50.2000">
    <property type="entry name" value="Glycogen Phosphorylase B"/>
    <property type="match status" value="2"/>
</dbReference>
<proteinExistence type="inferred from homology"/>
<dbReference type="GO" id="GO:0005978">
    <property type="term" value="P:glycogen biosynthetic process"/>
    <property type="evidence" value="ECO:0007669"/>
    <property type="project" value="UniProtKB-UniRule"/>
</dbReference>
<comment type="similarity">
    <text evidence="3 7">Belongs to the glycosyltransferase 1 family. Bacterial/plant glycogen synthase subfamily.</text>
</comment>
<name>A0A1G2CEP5_9BACT</name>
<evidence type="ECO:0000256" key="2">
    <source>
        <dbReference type="ARBA" id="ARBA00002764"/>
    </source>
</evidence>
<sequence length="487" mass="55108">MRVLFVGAEAAPFVKVGGLGEVLRALPRAMRELDCDARVIVPRYATVDAEKFPMKMEIERMKVATKEEDPHGLLSVNVLRYTAPDRSVTYFIENLECFEKRANVYGYIDDTMRWVLLCRATIEFVRRSTWKPNIIIANDWQTGFVPNLLRTEYKDDPALRGIGAIFCIHNLRHQGTFDAEFVAETDADFGRKPIPPFFSDMKYLNGMRRGILYADAIITVSPTYAKEILSSEYGEKLEGVLQERRGDLSGILNGIDAERFDPATDPAIAVRYSAHHLASRAKNKVALQRQFGLSEDEHAMVIAYNGRLDEQKGIPLLIATLRPLLDNLPFQFVAMGDGNPEYKKFFKELSEAYPGRVGARLEYDEKLPRMIYAGADAVLIPSRFEPAGLVQLEAMRYGAIPIVRKTGGLADTVEDADPHHGKGTGFVFEKFDPQALLITVVRAHESYRNKREWAKLVERAMFQDFSWKSSARKYVALCRKLGRALQL</sequence>
<evidence type="ECO:0000256" key="1">
    <source>
        <dbReference type="ARBA" id="ARBA00001478"/>
    </source>
</evidence>
<comment type="pathway">
    <text evidence="7">Glycan biosynthesis; glycogen biosynthesis.</text>
</comment>
<evidence type="ECO:0000256" key="3">
    <source>
        <dbReference type="ARBA" id="ARBA00010281"/>
    </source>
</evidence>
<gene>
    <name evidence="7" type="primary">glgA</name>
    <name evidence="10" type="ORF">A2945_05335</name>
</gene>
<dbReference type="Proteomes" id="UP000178880">
    <property type="component" value="Unassembled WGS sequence"/>
</dbReference>
<evidence type="ECO:0000259" key="9">
    <source>
        <dbReference type="Pfam" id="PF08323"/>
    </source>
</evidence>
<keyword evidence="6 7" id="KW-0320">Glycogen biosynthesis</keyword>
<dbReference type="GO" id="GO:0009011">
    <property type="term" value="F:alpha-1,4-glucan glucosyltransferase (ADP-glucose donor) activity"/>
    <property type="evidence" value="ECO:0007669"/>
    <property type="project" value="UniProtKB-UniRule"/>
</dbReference>
<accession>A0A1G2CEP5</accession>
<dbReference type="InterPro" id="IPR011835">
    <property type="entry name" value="GS/SS"/>
</dbReference>
<dbReference type="CDD" id="cd03791">
    <property type="entry name" value="GT5_Glycogen_synthase_DULL1-like"/>
    <property type="match status" value="1"/>
</dbReference>
<evidence type="ECO:0000256" key="4">
    <source>
        <dbReference type="ARBA" id="ARBA00022676"/>
    </source>
</evidence>
<reference evidence="10 11" key="1">
    <citation type="journal article" date="2016" name="Nat. Commun.">
        <title>Thousands of microbial genomes shed light on interconnected biogeochemical processes in an aquifer system.</title>
        <authorList>
            <person name="Anantharaman K."/>
            <person name="Brown C.T."/>
            <person name="Hug L.A."/>
            <person name="Sharon I."/>
            <person name="Castelle C.J."/>
            <person name="Probst A.J."/>
            <person name="Thomas B.C."/>
            <person name="Singh A."/>
            <person name="Wilkins M.J."/>
            <person name="Karaoz U."/>
            <person name="Brodie E.L."/>
            <person name="Williams K.H."/>
            <person name="Hubbard S.S."/>
            <person name="Banfield J.F."/>
        </authorList>
    </citation>
    <scope>NUCLEOTIDE SEQUENCE [LARGE SCALE GENOMIC DNA]</scope>
</reference>
<dbReference type="NCBIfam" id="TIGR02095">
    <property type="entry name" value="glgA"/>
    <property type="match status" value="1"/>
</dbReference>
<evidence type="ECO:0000259" key="8">
    <source>
        <dbReference type="Pfam" id="PF00534"/>
    </source>
</evidence>
<dbReference type="PANTHER" id="PTHR45825">
    <property type="entry name" value="GRANULE-BOUND STARCH SYNTHASE 1, CHLOROPLASTIC/AMYLOPLASTIC"/>
    <property type="match status" value="1"/>
</dbReference>
<comment type="catalytic activity">
    <reaction evidence="1 7">
        <text>[(1-&gt;4)-alpha-D-glucosyl](n) + ADP-alpha-D-glucose = [(1-&gt;4)-alpha-D-glucosyl](n+1) + ADP + H(+)</text>
        <dbReference type="Rhea" id="RHEA:18189"/>
        <dbReference type="Rhea" id="RHEA-COMP:9584"/>
        <dbReference type="Rhea" id="RHEA-COMP:9587"/>
        <dbReference type="ChEBI" id="CHEBI:15378"/>
        <dbReference type="ChEBI" id="CHEBI:15444"/>
        <dbReference type="ChEBI" id="CHEBI:57498"/>
        <dbReference type="ChEBI" id="CHEBI:456216"/>
        <dbReference type="EC" id="2.4.1.21"/>
    </reaction>
</comment>
<dbReference type="EC" id="2.4.1.21" evidence="7"/>
<dbReference type="PANTHER" id="PTHR45825:SF11">
    <property type="entry name" value="ALPHA AMYLASE DOMAIN-CONTAINING PROTEIN"/>
    <property type="match status" value="1"/>
</dbReference>
<evidence type="ECO:0000313" key="11">
    <source>
        <dbReference type="Proteomes" id="UP000178880"/>
    </source>
</evidence>
<dbReference type="EMBL" id="MHLA01000021">
    <property type="protein sequence ID" value="OGY99120.1"/>
    <property type="molecule type" value="Genomic_DNA"/>
</dbReference>
<dbReference type="Pfam" id="PF00534">
    <property type="entry name" value="Glycos_transf_1"/>
    <property type="match status" value="1"/>
</dbReference>
<feature type="binding site" evidence="7">
    <location>
        <position position="15"/>
    </location>
    <ligand>
        <name>ADP-alpha-D-glucose</name>
        <dbReference type="ChEBI" id="CHEBI:57498"/>
    </ligand>
</feature>
<comment type="caution">
    <text evidence="10">The sequence shown here is derived from an EMBL/GenBank/DDBJ whole genome shotgun (WGS) entry which is preliminary data.</text>
</comment>
<evidence type="ECO:0000256" key="7">
    <source>
        <dbReference type="HAMAP-Rule" id="MF_00484"/>
    </source>
</evidence>
<protein>
    <recommendedName>
        <fullName evidence="7">Glycogen synthase</fullName>
        <ecNumber evidence="7">2.4.1.21</ecNumber>
    </recommendedName>
    <alternativeName>
        <fullName evidence="7">Starch [bacterial glycogen] synthase</fullName>
    </alternativeName>
</protein>
<feature type="domain" description="Glycosyl transferase family 1" evidence="8">
    <location>
        <begin position="295"/>
        <end position="440"/>
    </location>
</feature>
<evidence type="ECO:0000256" key="6">
    <source>
        <dbReference type="ARBA" id="ARBA00023056"/>
    </source>
</evidence>
<dbReference type="Pfam" id="PF08323">
    <property type="entry name" value="Glyco_transf_5"/>
    <property type="match status" value="1"/>
</dbReference>
<dbReference type="InterPro" id="IPR013534">
    <property type="entry name" value="Starch_synth_cat_dom"/>
</dbReference>
<dbReference type="SUPFAM" id="SSF53756">
    <property type="entry name" value="UDP-Glycosyltransferase/glycogen phosphorylase"/>
    <property type="match status" value="1"/>
</dbReference>
<dbReference type="AlphaFoldDB" id="A0A1G2CEP5"/>
<evidence type="ECO:0000256" key="5">
    <source>
        <dbReference type="ARBA" id="ARBA00022679"/>
    </source>
</evidence>
<dbReference type="InterPro" id="IPR001296">
    <property type="entry name" value="Glyco_trans_1"/>
</dbReference>
<dbReference type="GO" id="GO:0004373">
    <property type="term" value="F:alpha-1,4-glucan glucosyltransferase (UDP-glucose donor) activity"/>
    <property type="evidence" value="ECO:0007669"/>
    <property type="project" value="InterPro"/>
</dbReference>
<dbReference type="STRING" id="1798650.A2945_05335"/>
<feature type="domain" description="Starch synthase catalytic" evidence="9">
    <location>
        <begin position="2"/>
        <end position="243"/>
    </location>
</feature>
<comment type="function">
    <text evidence="2 7">Synthesizes alpha-1,4-glucan chains using ADP-glucose.</text>
</comment>
<keyword evidence="5 7" id="KW-0808">Transferase</keyword>
<organism evidence="10 11">
    <name type="scientific">Candidatus Liptonbacteria bacterium RIFCSPLOWO2_01_FULL_52_25</name>
    <dbReference type="NCBI Taxonomy" id="1798650"/>
    <lineage>
        <taxon>Bacteria</taxon>
        <taxon>Candidatus Liptoniibacteriota</taxon>
    </lineage>
</organism>
<dbReference type="HAMAP" id="MF_00484">
    <property type="entry name" value="Glycogen_synth"/>
    <property type="match status" value="1"/>
</dbReference>
<dbReference type="UniPathway" id="UPA00164"/>
<evidence type="ECO:0000313" key="10">
    <source>
        <dbReference type="EMBL" id="OGY99120.1"/>
    </source>
</evidence>
<keyword evidence="4 7" id="KW-0328">Glycosyltransferase</keyword>